<evidence type="ECO:0000256" key="1">
    <source>
        <dbReference type="ARBA" id="ARBA00022679"/>
    </source>
</evidence>
<evidence type="ECO:0000313" key="4">
    <source>
        <dbReference type="Proteomes" id="UP000220840"/>
    </source>
</evidence>
<evidence type="ECO:0000313" key="3">
    <source>
        <dbReference type="EMBL" id="PEG29913.1"/>
    </source>
</evidence>
<dbReference type="PROSITE" id="PS50991">
    <property type="entry name" value="PYR_CT"/>
    <property type="match status" value="1"/>
</dbReference>
<dbReference type="InterPro" id="IPR002034">
    <property type="entry name" value="AIPM/Hcit_synth_CS"/>
</dbReference>
<dbReference type="PANTHER" id="PTHR42880:SF1">
    <property type="entry name" value="ISOPROPYLMALATE_HOMOCITRATE_CITRAMALATE SYNTHASE FAMILY PROTEIN"/>
    <property type="match status" value="1"/>
</dbReference>
<dbReference type="InterPro" id="IPR013785">
    <property type="entry name" value="Aldolase_TIM"/>
</dbReference>
<accession>A0A2A7MES1</accession>
<dbReference type="OrthoDB" id="9804858at2"/>
<dbReference type="PROSITE" id="PS00816">
    <property type="entry name" value="AIPM_HOMOCIT_SYNTH_2"/>
    <property type="match status" value="1"/>
</dbReference>
<reference evidence="3 4" key="1">
    <citation type="submission" date="2017-10" db="EMBL/GenBank/DDBJ databases">
        <title>Effective Description of Clostridium neonatale sp. nov. linked to necrotizing enterocolitis in neonates and a clarification of species assignable to the genus Clostridium (Prazmowski 1880) emend. Lawson and Rainey 2016.</title>
        <authorList>
            <person name="Bernard K."/>
            <person name="Burdz T."/>
            <person name="Wiebe D."/>
            <person name="Balcewich B."/>
            <person name="Alfa M."/>
            <person name="Bernier A.-M."/>
        </authorList>
    </citation>
    <scope>NUCLEOTIDE SEQUENCE [LARGE SCALE GENOMIC DNA]</scope>
    <source>
        <strain evidence="3 4">LCDC99A005</strain>
    </source>
</reference>
<keyword evidence="1" id="KW-0808">Transferase</keyword>
<feature type="domain" description="Pyruvate carboxyltransferase" evidence="2">
    <location>
        <begin position="1"/>
        <end position="186"/>
    </location>
</feature>
<dbReference type="Pfam" id="PF00682">
    <property type="entry name" value="HMGL-like"/>
    <property type="match status" value="1"/>
</dbReference>
<name>A0A2A7MES1_9CLOT</name>
<dbReference type="InterPro" id="IPR000891">
    <property type="entry name" value="PYR_CT"/>
</dbReference>
<dbReference type="Gene3D" id="3.20.20.70">
    <property type="entry name" value="Aldolase class I"/>
    <property type="match status" value="1"/>
</dbReference>
<protein>
    <recommendedName>
        <fullName evidence="2">Pyruvate carboxyltransferase domain-containing protein</fullName>
    </recommendedName>
</protein>
<keyword evidence="4" id="KW-1185">Reference proteome</keyword>
<dbReference type="GO" id="GO:0019752">
    <property type="term" value="P:carboxylic acid metabolic process"/>
    <property type="evidence" value="ECO:0007669"/>
    <property type="project" value="InterPro"/>
</dbReference>
<dbReference type="SUPFAM" id="SSF56796">
    <property type="entry name" value="Dehydroquinate synthase-like"/>
    <property type="match status" value="1"/>
</dbReference>
<dbReference type="CDD" id="cd03174">
    <property type="entry name" value="DRE_TIM_metallolyase"/>
    <property type="match status" value="1"/>
</dbReference>
<gene>
    <name evidence="3" type="ORF">CQ394_14800</name>
</gene>
<proteinExistence type="predicted"/>
<dbReference type="PANTHER" id="PTHR42880">
    <property type="entry name" value="HOMOCITRATE SYNTHASE"/>
    <property type="match status" value="1"/>
</dbReference>
<dbReference type="GO" id="GO:0046912">
    <property type="term" value="F:acyltransferase activity, acyl groups converted into alkyl on transfer"/>
    <property type="evidence" value="ECO:0007669"/>
    <property type="project" value="InterPro"/>
</dbReference>
<comment type="caution">
    <text evidence="3">The sequence shown here is derived from an EMBL/GenBank/DDBJ whole genome shotgun (WGS) entry which is preliminary data.</text>
</comment>
<evidence type="ECO:0000259" key="2">
    <source>
        <dbReference type="PROSITE" id="PS50991"/>
    </source>
</evidence>
<dbReference type="EMBL" id="PDCJ01000002">
    <property type="protein sequence ID" value="PEG29913.1"/>
    <property type="molecule type" value="Genomic_DNA"/>
</dbReference>
<sequence length="194" mass="22011">MEGVLKMSAINLPKYYENEAGIIKRAGDFIKEFGKNVLIVGGETALKIVRIDLYRSLEENSIKYEVKKFNGYPTQKYILDLCNLVEDLGVKRVRYADTVGILSISKTKQVISELRKNSNVDIEIHSHNDFGMALAIAIESVKNGVRYVDCTLDGIGERSGNCNLQEFSRIRFEFPEEVKIDKMNLIKSDLKNII</sequence>
<dbReference type="AlphaFoldDB" id="A0A2A7MES1"/>
<dbReference type="SUPFAM" id="SSF51569">
    <property type="entry name" value="Aldolase"/>
    <property type="match status" value="1"/>
</dbReference>
<dbReference type="Proteomes" id="UP000220840">
    <property type="component" value="Unassembled WGS sequence"/>
</dbReference>
<organism evidence="3 4">
    <name type="scientific">Clostridium neonatale</name>
    <dbReference type="NCBI Taxonomy" id="137838"/>
    <lineage>
        <taxon>Bacteria</taxon>
        <taxon>Bacillati</taxon>
        <taxon>Bacillota</taxon>
        <taxon>Clostridia</taxon>
        <taxon>Eubacteriales</taxon>
        <taxon>Clostridiaceae</taxon>
        <taxon>Clostridium</taxon>
    </lineage>
</organism>
<dbReference type="STRING" id="137838.GCA_001458595_01190"/>